<reference evidence="5" key="1">
    <citation type="submission" date="2021-01" db="EMBL/GenBank/DDBJ databases">
        <title>Genome sequence of Phenylobacterium sp. 20VBR1 isolated from a valley glaceir, Ny-Alesund, Svalbard.</title>
        <authorList>
            <person name="Thomas F.A."/>
            <person name="Krishnan K.P."/>
            <person name="Sinha R.K."/>
        </authorList>
    </citation>
    <scope>NUCLEOTIDE SEQUENCE</scope>
    <source>
        <strain evidence="5">20VBR1</strain>
    </source>
</reference>
<dbReference type="AlphaFoldDB" id="A0A974P4B6"/>
<sequence>MGPTVDPAKVEAALAGGPVKVLAFVHAETSTGAKSDAAALCALARKYGALSVVDCVTSLGGITVDAGAWDADVIYSGTQKCLSAPRPIADLPVAARPDGDQRPDHQGPQLAFGFQPADGLLGRRGRPDLSPHGADQCAVWPA</sequence>
<dbReference type="PANTHER" id="PTHR21152">
    <property type="entry name" value="AMINOTRANSFERASE CLASS V"/>
    <property type="match status" value="1"/>
</dbReference>
<dbReference type="GO" id="GO:0019265">
    <property type="term" value="P:glycine biosynthetic process, by transamination of glyoxylate"/>
    <property type="evidence" value="ECO:0007669"/>
    <property type="project" value="TreeGrafter"/>
</dbReference>
<evidence type="ECO:0000256" key="2">
    <source>
        <dbReference type="ARBA" id="ARBA00022898"/>
    </source>
</evidence>
<dbReference type="InterPro" id="IPR015424">
    <property type="entry name" value="PyrdxlP-dep_Trfase"/>
</dbReference>
<dbReference type="GO" id="GO:0008453">
    <property type="term" value="F:alanine-glyoxylate transaminase activity"/>
    <property type="evidence" value="ECO:0007669"/>
    <property type="project" value="TreeGrafter"/>
</dbReference>
<dbReference type="InterPro" id="IPR015421">
    <property type="entry name" value="PyrdxlP-dep_Trfase_major"/>
</dbReference>
<dbReference type="EMBL" id="CP068570">
    <property type="protein sequence ID" value="QQZ50784.1"/>
    <property type="molecule type" value="Genomic_DNA"/>
</dbReference>
<accession>A0A974P4B6</accession>
<comment type="cofactor">
    <cofactor evidence="1">
        <name>pyridoxal 5'-phosphate</name>
        <dbReference type="ChEBI" id="CHEBI:597326"/>
    </cofactor>
</comment>
<keyword evidence="5" id="KW-0032">Aminotransferase</keyword>
<evidence type="ECO:0000259" key="4">
    <source>
        <dbReference type="Pfam" id="PF00266"/>
    </source>
</evidence>
<gene>
    <name evidence="5" type="ORF">JKL49_05430</name>
</gene>
<evidence type="ECO:0000256" key="1">
    <source>
        <dbReference type="ARBA" id="ARBA00001933"/>
    </source>
</evidence>
<feature type="domain" description="Aminotransferase class V" evidence="4">
    <location>
        <begin position="5"/>
        <end position="85"/>
    </location>
</feature>
<dbReference type="PANTHER" id="PTHR21152:SF40">
    <property type="entry name" value="ALANINE--GLYOXYLATE AMINOTRANSFERASE"/>
    <property type="match status" value="1"/>
</dbReference>
<evidence type="ECO:0000313" key="5">
    <source>
        <dbReference type="EMBL" id="QQZ50784.1"/>
    </source>
</evidence>
<name>A0A974P4B6_9CAUL</name>
<dbReference type="SUPFAM" id="SSF53383">
    <property type="entry name" value="PLP-dependent transferases"/>
    <property type="match status" value="1"/>
</dbReference>
<dbReference type="Pfam" id="PF00266">
    <property type="entry name" value="Aminotran_5"/>
    <property type="match status" value="1"/>
</dbReference>
<organism evidence="5">
    <name type="scientific">Phenylobacterium glaciei</name>
    <dbReference type="NCBI Taxonomy" id="2803784"/>
    <lineage>
        <taxon>Bacteria</taxon>
        <taxon>Pseudomonadati</taxon>
        <taxon>Pseudomonadota</taxon>
        <taxon>Alphaproteobacteria</taxon>
        <taxon>Caulobacterales</taxon>
        <taxon>Caulobacteraceae</taxon>
        <taxon>Phenylobacterium</taxon>
    </lineage>
</organism>
<proteinExistence type="predicted"/>
<evidence type="ECO:0000256" key="3">
    <source>
        <dbReference type="SAM" id="MobiDB-lite"/>
    </source>
</evidence>
<protein>
    <submittedName>
        <fullName evidence="5">Aminotransferase class V-fold PLP-dependent enzyme</fullName>
    </submittedName>
</protein>
<keyword evidence="2" id="KW-0663">Pyridoxal phosphate</keyword>
<feature type="region of interest" description="Disordered" evidence="3">
    <location>
        <begin position="91"/>
        <end position="111"/>
    </location>
</feature>
<dbReference type="GO" id="GO:0004760">
    <property type="term" value="F:L-serine-pyruvate transaminase activity"/>
    <property type="evidence" value="ECO:0007669"/>
    <property type="project" value="TreeGrafter"/>
</dbReference>
<keyword evidence="5" id="KW-0808">Transferase</keyword>
<dbReference type="InterPro" id="IPR000192">
    <property type="entry name" value="Aminotrans_V_dom"/>
</dbReference>
<dbReference type="Gene3D" id="3.40.640.10">
    <property type="entry name" value="Type I PLP-dependent aspartate aminotransferase-like (Major domain)"/>
    <property type="match status" value="1"/>
</dbReference>